<keyword evidence="5" id="KW-0067">ATP-binding</keyword>
<feature type="compositionally biased region" description="Polar residues" evidence="9">
    <location>
        <begin position="12"/>
        <end position="21"/>
    </location>
</feature>
<evidence type="ECO:0000256" key="4">
    <source>
        <dbReference type="ARBA" id="ARBA00022741"/>
    </source>
</evidence>
<evidence type="ECO:0000256" key="5">
    <source>
        <dbReference type="ARBA" id="ARBA00022840"/>
    </source>
</evidence>
<feature type="domain" description="Aminoacyl-tRNA synthetase class Ia" evidence="10">
    <location>
        <begin position="146"/>
        <end position="214"/>
    </location>
</feature>
<dbReference type="GO" id="GO:0004832">
    <property type="term" value="F:valine-tRNA ligase activity"/>
    <property type="evidence" value="ECO:0007669"/>
    <property type="project" value="UniProtKB-EC"/>
</dbReference>
<evidence type="ECO:0000256" key="7">
    <source>
        <dbReference type="ARBA" id="ARBA00023146"/>
    </source>
</evidence>
<dbReference type="Gene3D" id="3.40.50.620">
    <property type="entry name" value="HUPs"/>
    <property type="match status" value="1"/>
</dbReference>
<dbReference type="GO" id="GO:0006438">
    <property type="term" value="P:valyl-tRNA aminoacylation"/>
    <property type="evidence" value="ECO:0007669"/>
    <property type="project" value="InterPro"/>
</dbReference>
<keyword evidence="3" id="KW-0436">Ligase</keyword>
<feature type="region of interest" description="Disordered" evidence="9">
    <location>
        <begin position="47"/>
        <end position="88"/>
    </location>
</feature>
<gene>
    <name evidence="11" type="ORF">GYMLUDRAFT_248502</name>
</gene>
<dbReference type="Proteomes" id="UP000053593">
    <property type="component" value="Unassembled WGS sequence"/>
</dbReference>
<sequence length="263" mass="28475">MSTTTQPPPIPSGSNNVPDPNSKSAAKKEAKRLEKEAKLAANAVKNAAVAARGGGKKAKVEKEKKDEEAPFVNTAPKGEKKDLSQPVANSHNPIAVQSAWYGRWNAQSFFAPQLIEDGKVCPEGLFVIPTPPPNTASYVGIACSENSAIHPGFNHAGISTQFVFGKRLFTSGKTRHDLGREKFARITNELTRLGGSYDWESTAFTMNPVLTACMRKSAGFTPRKHDVCDCIADRTIMLGLIGLECVDYDEELAKVLGDYHNAE</sequence>
<proteinExistence type="inferred from homology"/>
<evidence type="ECO:0000259" key="10">
    <source>
        <dbReference type="Pfam" id="PF00133"/>
    </source>
</evidence>
<dbReference type="SUPFAM" id="SSF52374">
    <property type="entry name" value="Nucleotidylyl transferase"/>
    <property type="match status" value="1"/>
</dbReference>
<dbReference type="GO" id="GO:0005829">
    <property type="term" value="C:cytosol"/>
    <property type="evidence" value="ECO:0007669"/>
    <property type="project" value="TreeGrafter"/>
</dbReference>
<dbReference type="EMBL" id="KN834804">
    <property type="protein sequence ID" value="KIK55692.1"/>
    <property type="molecule type" value="Genomic_DNA"/>
</dbReference>
<reference evidence="11 12" key="1">
    <citation type="submission" date="2014-04" db="EMBL/GenBank/DDBJ databases">
        <title>Evolutionary Origins and Diversification of the Mycorrhizal Mutualists.</title>
        <authorList>
            <consortium name="DOE Joint Genome Institute"/>
            <consortium name="Mycorrhizal Genomics Consortium"/>
            <person name="Kohler A."/>
            <person name="Kuo A."/>
            <person name="Nagy L.G."/>
            <person name="Floudas D."/>
            <person name="Copeland A."/>
            <person name="Barry K.W."/>
            <person name="Cichocki N."/>
            <person name="Veneault-Fourrey C."/>
            <person name="LaButti K."/>
            <person name="Lindquist E.A."/>
            <person name="Lipzen A."/>
            <person name="Lundell T."/>
            <person name="Morin E."/>
            <person name="Murat C."/>
            <person name="Riley R."/>
            <person name="Ohm R."/>
            <person name="Sun H."/>
            <person name="Tunlid A."/>
            <person name="Henrissat B."/>
            <person name="Grigoriev I.V."/>
            <person name="Hibbett D.S."/>
            <person name="Martin F."/>
        </authorList>
    </citation>
    <scope>NUCLEOTIDE SEQUENCE [LARGE SCALE GENOMIC DNA]</scope>
    <source>
        <strain evidence="11 12">FD-317 M1</strain>
    </source>
</reference>
<evidence type="ECO:0000256" key="3">
    <source>
        <dbReference type="ARBA" id="ARBA00022598"/>
    </source>
</evidence>
<dbReference type="OrthoDB" id="629407at2759"/>
<protein>
    <recommendedName>
        <fullName evidence="2">valine--tRNA ligase</fullName>
        <ecNumber evidence="2">6.1.1.9</ecNumber>
    </recommendedName>
    <alternativeName>
        <fullName evidence="8">Valyl-tRNA synthetase</fullName>
    </alternativeName>
</protein>
<feature type="compositionally biased region" description="Basic and acidic residues" evidence="9">
    <location>
        <begin position="58"/>
        <end position="68"/>
    </location>
</feature>
<evidence type="ECO:0000256" key="1">
    <source>
        <dbReference type="ARBA" id="ARBA00005594"/>
    </source>
</evidence>
<feature type="region of interest" description="Disordered" evidence="9">
    <location>
        <begin position="1"/>
        <end position="33"/>
    </location>
</feature>
<evidence type="ECO:0000256" key="8">
    <source>
        <dbReference type="ARBA" id="ARBA00029936"/>
    </source>
</evidence>
<evidence type="ECO:0000313" key="12">
    <source>
        <dbReference type="Proteomes" id="UP000053593"/>
    </source>
</evidence>
<dbReference type="HOGENOM" id="CLU_1057896_0_0_1"/>
<dbReference type="AlphaFoldDB" id="A0A0D0CC83"/>
<keyword evidence="12" id="KW-1185">Reference proteome</keyword>
<evidence type="ECO:0000256" key="9">
    <source>
        <dbReference type="SAM" id="MobiDB-lite"/>
    </source>
</evidence>
<dbReference type="InterPro" id="IPR002300">
    <property type="entry name" value="aa-tRNA-synth_Ia"/>
</dbReference>
<dbReference type="GO" id="GO:0005524">
    <property type="term" value="F:ATP binding"/>
    <property type="evidence" value="ECO:0007669"/>
    <property type="project" value="UniProtKB-KW"/>
</dbReference>
<dbReference type="InterPro" id="IPR002303">
    <property type="entry name" value="Valyl-tRNA_ligase"/>
</dbReference>
<dbReference type="Pfam" id="PF00133">
    <property type="entry name" value="tRNA-synt_1"/>
    <property type="match status" value="1"/>
</dbReference>
<organism evidence="11 12">
    <name type="scientific">Collybiopsis luxurians FD-317 M1</name>
    <dbReference type="NCBI Taxonomy" id="944289"/>
    <lineage>
        <taxon>Eukaryota</taxon>
        <taxon>Fungi</taxon>
        <taxon>Dikarya</taxon>
        <taxon>Basidiomycota</taxon>
        <taxon>Agaricomycotina</taxon>
        <taxon>Agaricomycetes</taxon>
        <taxon>Agaricomycetidae</taxon>
        <taxon>Agaricales</taxon>
        <taxon>Marasmiineae</taxon>
        <taxon>Omphalotaceae</taxon>
        <taxon>Collybiopsis</taxon>
        <taxon>Collybiopsis luxurians</taxon>
    </lineage>
</organism>
<feature type="compositionally biased region" description="Pro residues" evidence="9">
    <location>
        <begin position="1"/>
        <end position="11"/>
    </location>
</feature>
<evidence type="ECO:0000256" key="2">
    <source>
        <dbReference type="ARBA" id="ARBA00013169"/>
    </source>
</evidence>
<comment type="similarity">
    <text evidence="1">Belongs to the class-I aminoacyl-tRNA synthetase family.</text>
</comment>
<dbReference type="PANTHER" id="PTHR11946">
    <property type="entry name" value="VALYL-TRNA SYNTHETASES"/>
    <property type="match status" value="1"/>
</dbReference>
<keyword evidence="4" id="KW-0547">Nucleotide-binding</keyword>
<name>A0A0D0CC83_9AGAR</name>
<keyword evidence="6" id="KW-0648">Protein biosynthesis</keyword>
<keyword evidence="7" id="KW-0030">Aminoacyl-tRNA synthetase</keyword>
<evidence type="ECO:0000313" key="11">
    <source>
        <dbReference type="EMBL" id="KIK55692.1"/>
    </source>
</evidence>
<evidence type="ECO:0000256" key="6">
    <source>
        <dbReference type="ARBA" id="ARBA00022917"/>
    </source>
</evidence>
<dbReference type="InterPro" id="IPR014729">
    <property type="entry name" value="Rossmann-like_a/b/a_fold"/>
</dbReference>
<dbReference type="PANTHER" id="PTHR11946:SF109">
    <property type="entry name" value="VALINE--TRNA LIGASE"/>
    <property type="match status" value="1"/>
</dbReference>
<accession>A0A0D0CC83</accession>
<dbReference type="EC" id="6.1.1.9" evidence="2"/>